<dbReference type="AlphaFoldDB" id="A0A0G4FBT1"/>
<gene>
    <name evidence="1" type="ORF">Vbra_14973</name>
</gene>
<sequence length="867" mass="95717">MKRQRFPSWLTLPVQSMQDSSSHAADLVWAPRYTYVPTSCDECTSMPPHAVVQLAQRAAQDDIKDCFLWTAIQQRVRALARQLTLPQWTAFLSSVSQVGELNDKTINAAMPWIRHHVQRLVRQNESPEGRANGLRRPAYLWRAILSVDAYMKYHPTNRRRYVIPDNILEPQHGRANPTFQYILPNTPHQWRAFLRQMAPLMALTITQRISSELTPSLSVIVAHCLVATPYCDPLLIGALDTYCVRNLRAFPTRLLCQLFHDLARLARLRGERPSAALAGAVCERVRHSRGKNIGGDLLSSFLHTYHLLQMDDVALLRQVGHMIVDDSLRFRTGLQYVRATYPFILSGLLMDESMVQLANWLVMEAARLISDIQKLPRHFLFLLVAFNNVPHLGKRRAGDGDTDAGAGDEIVARVDPTASSSQPVIVSSMGVGGGGVDQVYEGVKRSVHEGARLQLLIERSDTITYVHVRRAIRRFMESVPALLPSLSPTELIQAMQATAACRFKVPRETKEVLMSHVTAQAWKMPAGGLPIVLTCAVRLYGAEGVRRSTLLPAYAERIAAETASGGLEGEGRASEASSTTMYPVEWSHLYQLEAMARVVQVFSQCGFQHAKMAENVCRFLLEDDRRLLYAPCPTGAPLLPSLVTIFHYAASQGLLDPFFYREMVAACLAHVDVGVDKGEGVQLVDCLGLLECCRLLSSPTSLSLTDSVHLQSVVYGDLPRLLLAVLKALPPASLTCLDGSDVQLMHYLLQQLAVQLRVHHEEGAADAGGMNAHAAVSHQLPAAAADDTAARGFRMEELRMACDGAIDALRERADELKVSLRDEGGAAVDGGKQEGGGRSVRLREWREGMAWRPVRVAQSAVQLAGVG</sequence>
<evidence type="ECO:0000313" key="2">
    <source>
        <dbReference type="Proteomes" id="UP000041254"/>
    </source>
</evidence>
<name>A0A0G4FBT1_VITBC</name>
<keyword evidence="2" id="KW-1185">Reference proteome</keyword>
<protein>
    <submittedName>
        <fullName evidence="1">Uncharacterized protein</fullName>
    </submittedName>
</protein>
<dbReference type="VEuPathDB" id="CryptoDB:Vbra_14973"/>
<organism evidence="1 2">
    <name type="scientific">Vitrella brassicaformis (strain CCMP3155)</name>
    <dbReference type="NCBI Taxonomy" id="1169540"/>
    <lineage>
        <taxon>Eukaryota</taxon>
        <taxon>Sar</taxon>
        <taxon>Alveolata</taxon>
        <taxon>Colpodellida</taxon>
        <taxon>Vitrellaceae</taxon>
        <taxon>Vitrella</taxon>
    </lineage>
</organism>
<proteinExistence type="predicted"/>
<accession>A0A0G4FBT1</accession>
<evidence type="ECO:0000313" key="1">
    <source>
        <dbReference type="EMBL" id="CEM10516.1"/>
    </source>
</evidence>
<reference evidence="1 2" key="1">
    <citation type="submission" date="2014-11" db="EMBL/GenBank/DDBJ databases">
        <authorList>
            <person name="Zhu J."/>
            <person name="Qi W."/>
            <person name="Song R."/>
        </authorList>
    </citation>
    <scope>NUCLEOTIDE SEQUENCE [LARGE SCALE GENOMIC DNA]</scope>
</reference>
<dbReference type="EMBL" id="CDMY01000405">
    <property type="protein sequence ID" value="CEM10516.1"/>
    <property type="molecule type" value="Genomic_DNA"/>
</dbReference>
<dbReference type="InParanoid" id="A0A0G4FBT1"/>
<dbReference type="Proteomes" id="UP000041254">
    <property type="component" value="Unassembled WGS sequence"/>
</dbReference>